<keyword evidence="10" id="KW-1185">Reference proteome</keyword>
<dbReference type="RefSeq" id="WP_095042054.1">
    <property type="nucleotide sequence ID" value="NZ_LN890655.1"/>
</dbReference>
<evidence type="ECO:0000256" key="2">
    <source>
        <dbReference type="ARBA" id="ARBA00022617"/>
    </source>
</evidence>
<evidence type="ECO:0000313" key="9">
    <source>
        <dbReference type="EMBL" id="CUS02431.1"/>
    </source>
</evidence>
<organism evidence="9 10">
    <name type="scientific">Candidatus Promineifilum breve</name>
    <dbReference type="NCBI Taxonomy" id="1806508"/>
    <lineage>
        <taxon>Bacteria</taxon>
        <taxon>Bacillati</taxon>
        <taxon>Chloroflexota</taxon>
        <taxon>Ardenticatenia</taxon>
        <taxon>Candidatus Promineifilales</taxon>
        <taxon>Candidatus Promineifilaceae</taxon>
        <taxon>Candidatus Promineifilum</taxon>
    </lineage>
</organism>
<evidence type="ECO:0000256" key="3">
    <source>
        <dbReference type="ARBA" id="ARBA00022692"/>
    </source>
</evidence>
<dbReference type="GO" id="GO:0016020">
    <property type="term" value="C:membrane"/>
    <property type="evidence" value="ECO:0007669"/>
    <property type="project" value="UniProtKB-SubCell"/>
</dbReference>
<name>A0A160SYA5_9CHLR</name>
<dbReference type="Pfam" id="PF01127">
    <property type="entry name" value="Sdh_cyt"/>
    <property type="match status" value="1"/>
</dbReference>
<comment type="subcellular location">
    <subcellularLocation>
        <location evidence="1">Membrane</location>
    </subcellularLocation>
</comment>
<dbReference type="GO" id="GO:0046872">
    <property type="term" value="F:metal ion binding"/>
    <property type="evidence" value="ECO:0007669"/>
    <property type="project" value="UniProtKB-KW"/>
</dbReference>
<keyword evidence="9" id="KW-0560">Oxidoreductase</keyword>
<feature type="transmembrane region" description="Helical" evidence="8">
    <location>
        <begin position="107"/>
        <end position="130"/>
    </location>
</feature>
<dbReference type="InterPro" id="IPR000701">
    <property type="entry name" value="SuccDH_FuR_B_TM-su"/>
</dbReference>
<dbReference type="InterPro" id="IPR034804">
    <property type="entry name" value="SQR/QFR_C/D"/>
</dbReference>
<protein>
    <submittedName>
        <fullName evidence="9">Succinate dehydrogenase/fumarate reductase membrane subunit</fullName>
        <ecNumber evidence="9">1.3.5.1</ecNumber>
    </submittedName>
</protein>
<keyword evidence="2" id="KW-0349">Heme</keyword>
<evidence type="ECO:0000256" key="6">
    <source>
        <dbReference type="ARBA" id="ARBA00023004"/>
    </source>
</evidence>
<reference evidence="9" key="1">
    <citation type="submission" date="2016-01" db="EMBL/GenBank/DDBJ databases">
        <authorList>
            <person name="Mcilroy J.S."/>
            <person name="Karst M S."/>
            <person name="Albertsen M."/>
        </authorList>
    </citation>
    <scope>NUCLEOTIDE SEQUENCE</scope>
    <source>
        <strain evidence="9">Cfx-K</strain>
    </source>
</reference>
<feature type="transmembrane region" description="Helical" evidence="8">
    <location>
        <begin position="77"/>
        <end position="95"/>
    </location>
</feature>
<dbReference type="KEGG" id="pbf:CFX0092_A0564"/>
<keyword evidence="4" id="KW-0479">Metal-binding</keyword>
<feature type="transmembrane region" description="Helical" evidence="8">
    <location>
        <begin position="26"/>
        <end position="48"/>
    </location>
</feature>
<keyword evidence="3 8" id="KW-0812">Transmembrane</keyword>
<dbReference type="OrthoDB" id="67843at2"/>
<dbReference type="AlphaFoldDB" id="A0A160SYA5"/>
<keyword evidence="6" id="KW-0408">Iron</keyword>
<evidence type="ECO:0000256" key="4">
    <source>
        <dbReference type="ARBA" id="ARBA00022723"/>
    </source>
</evidence>
<accession>A0A160SYA5</accession>
<dbReference type="SUPFAM" id="SSF81343">
    <property type="entry name" value="Fumarate reductase respiratory complex transmembrane subunits"/>
    <property type="match status" value="1"/>
</dbReference>
<gene>
    <name evidence="9" type="ORF">CFX0092_A0564</name>
</gene>
<dbReference type="EC" id="1.3.5.1" evidence="9"/>
<keyword evidence="5 8" id="KW-1133">Transmembrane helix</keyword>
<dbReference type="Gene3D" id="1.20.1300.10">
    <property type="entry name" value="Fumarate reductase/succinate dehydrogenase, transmembrane subunit"/>
    <property type="match status" value="1"/>
</dbReference>
<dbReference type="Proteomes" id="UP000215027">
    <property type="component" value="Chromosome I"/>
</dbReference>
<evidence type="ECO:0000313" key="10">
    <source>
        <dbReference type="Proteomes" id="UP000215027"/>
    </source>
</evidence>
<dbReference type="GO" id="GO:0008177">
    <property type="term" value="F:succinate dehydrogenase (quinone) activity"/>
    <property type="evidence" value="ECO:0007669"/>
    <property type="project" value="UniProtKB-EC"/>
</dbReference>
<evidence type="ECO:0000256" key="7">
    <source>
        <dbReference type="ARBA" id="ARBA00023136"/>
    </source>
</evidence>
<proteinExistence type="predicted"/>
<evidence type="ECO:0000256" key="1">
    <source>
        <dbReference type="ARBA" id="ARBA00004370"/>
    </source>
</evidence>
<evidence type="ECO:0000256" key="5">
    <source>
        <dbReference type="ARBA" id="ARBA00022989"/>
    </source>
</evidence>
<dbReference type="EMBL" id="LN890655">
    <property type="protein sequence ID" value="CUS02431.1"/>
    <property type="molecule type" value="Genomic_DNA"/>
</dbReference>
<evidence type="ECO:0000256" key="8">
    <source>
        <dbReference type="SAM" id="Phobius"/>
    </source>
</evidence>
<keyword evidence="7 8" id="KW-0472">Membrane</keyword>
<sequence length="137" mass="15404">MAAISEKNPGKITIRRVHLERNFERYAWLFMRLSGVAMLVLAVGHMVIQHILNSSANLTLQFVAVQWSAWGWKGYDILLLWMAIPHGIRGLYNILSDYIHNPGLRRLVGGALALFVIATVIWATIGITLFDSSAFIN</sequence>